<evidence type="ECO:0000313" key="4">
    <source>
        <dbReference type="Proteomes" id="UP000032566"/>
    </source>
</evidence>
<protein>
    <submittedName>
        <fullName evidence="3">Membrane protein</fullName>
    </submittedName>
</protein>
<dbReference type="InterPro" id="IPR008457">
    <property type="entry name" value="Cu-R_CopD_dom"/>
</dbReference>
<keyword evidence="1" id="KW-1133">Transmembrane helix</keyword>
<accession>A0A0D7K6E1</accession>
<evidence type="ECO:0000313" key="3">
    <source>
        <dbReference type="EMBL" id="KJA09880.1"/>
    </source>
</evidence>
<dbReference type="Pfam" id="PF05425">
    <property type="entry name" value="CopD"/>
    <property type="match status" value="1"/>
</dbReference>
<reference evidence="3 4" key="1">
    <citation type="submission" date="2014-12" db="EMBL/GenBank/DDBJ databases">
        <title>Isolation of bacteria from lake water.</title>
        <authorList>
            <person name="Sheng K.-Y."/>
            <person name="Chin P.-S."/>
            <person name="Chan K.-G."/>
            <person name="Tan G.S."/>
        </authorList>
    </citation>
    <scope>NUCLEOTIDE SEQUENCE [LARGE SCALE GENOMIC DNA]</scope>
    <source>
        <strain evidence="3 4">KY4</strain>
    </source>
</reference>
<dbReference type="PATRIC" id="fig|80878.5.peg.2629"/>
<dbReference type="OrthoDB" id="8419862at2"/>
<dbReference type="STRING" id="80878.RP29_14200"/>
<dbReference type="EMBL" id="JXYQ01000049">
    <property type="protein sequence ID" value="KJA09880.1"/>
    <property type="molecule type" value="Genomic_DNA"/>
</dbReference>
<organism evidence="3 4">
    <name type="scientific">Acidovorax temperans</name>
    <dbReference type="NCBI Taxonomy" id="80878"/>
    <lineage>
        <taxon>Bacteria</taxon>
        <taxon>Pseudomonadati</taxon>
        <taxon>Pseudomonadota</taxon>
        <taxon>Betaproteobacteria</taxon>
        <taxon>Burkholderiales</taxon>
        <taxon>Comamonadaceae</taxon>
        <taxon>Acidovorax</taxon>
    </lineage>
</organism>
<feature type="transmembrane region" description="Helical" evidence="1">
    <location>
        <begin position="139"/>
        <end position="161"/>
    </location>
</feature>
<dbReference type="Proteomes" id="UP000032566">
    <property type="component" value="Unassembled WGS sequence"/>
</dbReference>
<feature type="transmembrane region" description="Helical" evidence="1">
    <location>
        <begin position="54"/>
        <end position="77"/>
    </location>
</feature>
<sequence>MASPGTTMLDSLLQLIHVLASMVWLGGMFFAHFCLRPAAQQLEPPVRIGLLCGVLQRFFTAVTVAIAALLASGIWMLGRTARQVVQSGGQFALPLDWALMVAIGLVMTGIFGYIRLVLFKQLVLAKEAGNWPEAGRWMAKIKTWVATNLGLGVAIVALVTLL</sequence>
<keyword evidence="4" id="KW-1185">Reference proteome</keyword>
<keyword evidence="1" id="KW-0472">Membrane</keyword>
<name>A0A0D7K6E1_9BURK</name>
<evidence type="ECO:0000256" key="1">
    <source>
        <dbReference type="SAM" id="Phobius"/>
    </source>
</evidence>
<dbReference type="AlphaFoldDB" id="A0A0D7K6E1"/>
<feature type="transmembrane region" description="Helical" evidence="1">
    <location>
        <begin position="97"/>
        <end position="118"/>
    </location>
</feature>
<dbReference type="GO" id="GO:0016020">
    <property type="term" value="C:membrane"/>
    <property type="evidence" value="ECO:0007669"/>
    <property type="project" value="InterPro"/>
</dbReference>
<gene>
    <name evidence="3" type="ORF">RP29_14200</name>
</gene>
<evidence type="ECO:0000259" key="2">
    <source>
        <dbReference type="Pfam" id="PF05425"/>
    </source>
</evidence>
<keyword evidence="1" id="KW-0812">Transmembrane</keyword>
<feature type="domain" description="Copper resistance protein D" evidence="2">
    <location>
        <begin position="54"/>
        <end position="162"/>
    </location>
</feature>
<comment type="caution">
    <text evidence="3">The sequence shown here is derived from an EMBL/GenBank/DDBJ whole genome shotgun (WGS) entry which is preliminary data.</text>
</comment>
<proteinExistence type="predicted"/>
<feature type="transmembrane region" description="Helical" evidence="1">
    <location>
        <begin position="12"/>
        <end position="33"/>
    </location>
</feature>